<accession>A0A2M7B6C5</accession>
<dbReference type="PANTHER" id="PTHR21368">
    <property type="entry name" value="50S RIBOSOMAL PROTEIN L9"/>
    <property type="match status" value="1"/>
</dbReference>
<dbReference type="InterPro" id="IPR009027">
    <property type="entry name" value="Ribosomal_bL9/RNase_H1_N"/>
</dbReference>
<evidence type="ECO:0000256" key="6">
    <source>
        <dbReference type="ARBA" id="ARBA00035292"/>
    </source>
</evidence>
<dbReference type="InterPro" id="IPR000244">
    <property type="entry name" value="Ribosomal_bL9"/>
</dbReference>
<dbReference type="EMBL" id="PEVJ01000014">
    <property type="protein sequence ID" value="PIU98599.1"/>
    <property type="molecule type" value="Genomic_DNA"/>
</dbReference>
<protein>
    <recommendedName>
        <fullName evidence="6 7">Large ribosomal subunit protein bL9</fullName>
    </recommendedName>
</protein>
<reference evidence="12" key="1">
    <citation type="submission" date="2017-09" db="EMBL/GenBank/DDBJ databases">
        <title>Depth-based differentiation of microbial function through sediment-hosted aquifers and enrichment of novel symbionts in the deep terrestrial subsurface.</title>
        <authorList>
            <person name="Probst A.J."/>
            <person name="Ladd B."/>
            <person name="Jarett J.K."/>
            <person name="Geller-Mcgrath D.E."/>
            <person name="Sieber C.M.K."/>
            <person name="Emerson J.B."/>
            <person name="Anantharaman K."/>
            <person name="Thomas B.C."/>
            <person name="Malmstrom R."/>
            <person name="Stieglmeier M."/>
            <person name="Klingl A."/>
            <person name="Woyke T."/>
            <person name="Ryan C.M."/>
            <person name="Banfield J.F."/>
        </authorList>
    </citation>
    <scope>NUCLEOTIDE SEQUENCE [LARGE SCALE GENOMIC DNA]</scope>
</reference>
<gene>
    <name evidence="7 11" type="primary">rplI</name>
    <name evidence="11" type="ORF">COS61_00550</name>
</gene>
<evidence type="ECO:0000256" key="5">
    <source>
        <dbReference type="ARBA" id="ARBA00023274"/>
    </source>
</evidence>
<keyword evidence="5 7" id="KW-0687">Ribonucleoprotein</keyword>
<dbReference type="NCBIfam" id="TIGR00158">
    <property type="entry name" value="L9"/>
    <property type="match status" value="1"/>
</dbReference>
<dbReference type="GO" id="GO:0003735">
    <property type="term" value="F:structural constituent of ribosome"/>
    <property type="evidence" value="ECO:0007669"/>
    <property type="project" value="InterPro"/>
</dbReference>
<dbReference type="SUPFAM" id="SSF55658">
    <property type="entry name" value="L9 N-domain-like"/>
    <property type="match status" value="1"/>
</dbReference>
<dbReference type="Gene3D" id="3.40.5.10">
    <property type="entry name" value="Ribosomal protein L9, N-terminal domain"/>
    <property type="match status" value="1"/>
</dbReference>
<evidence type="ECO:0000256" key="3">
    <source>
        <dbReference type="ARBA" id="ARBA00022884"/>
    </source>
</evidence>
<dbReference type="GO" id="GO:1990904">
    <property type="term" value="C:ribonucleoprotein complex"/>
    <property type="evidence" value="ECO:0007669"/>
    <property type="project" value="UniProtKB-KW"/>
</dbReference>
<dbReference type="Pfam" id="PF01281">
    <property type="entry name" value="Ribosomal_L9_N"/>
    <property type="match status" value="1"/>
</dbReference>
<evidence type="ECO:0000259" key="9">
    <source>
        <dbReference type="Pfam" id="PF01281"/>
    </source>
</evidence>
<dbReference type="GO" id="GO:0006412">
    <property type="term" value="P:translation"/>
    <property type="evidence" value="ECO:0007669"/>
    <property type="project" value="UniProtKB-UniRule"/>
</dbReference>
<proteinExistence type="inferred from homology"/>
<keyword evidence="4 7" id="KW-0689">Ribosomal protein</keyword>
<evidence type="ECO:0000313" key="12">
    <source>
        <dbReference type="Proteomes" id="UP000228949"/>
    </source>
</evidence>
<keyword evidence="8" id="KW-0175">Coiled coil</keyword>
<comment type="caution">
    <text evidence="11">The sequence shown here is derived from an EMBL/GenBank/DDBJ whole genome shotgun (WGS) entry which is preliminary data.</text>
</comment>
<dbReference type="InterPro" id="IPR036935">
    <property type="entry name" value="Ribosomal_bL9_N_sf"/>
</dbReference>
<dbReference type="InterPro" id="IPR020594">
    <property type="entry name" value="Ribosomal_bL9_bac/chp"/>
</dbReference>
<evidence type="ECO:0000256" key="2">
    <source>
        <dbReference type="ARBA" id="ARBA00022730"/>
    </source>
</evidence>
<dbReference type="HAMAP" id="MF_00503">
    <property type="entry name" value="Ribosomal_bL9"/>
    <property type="match status" value="1"/>
</dbReference>
<dbReference type="AlphaFoldDB" id="A0A2M7B6C5"/>
<comment type="function">
    <text evidence="7">Binds to the 23S rRNA.</text>
</comment>
<dbReference type="InterPro" id="IPR020069">
    <property type="entry name" value="Ribosomal_bL9_C"/>
</dbReference>
<comment type="similarity">
    <text evidence="1 7">Belongs to the bacterial ribosomal protein bL9 family.</text>
</comment>
<evidence type="ECO:0000256" key="1">
    <source>
        <dbReference type="ARBA" id="ARBA00010605"/>
    </source>
</evidence>
<dbReference type="Pfam" id="PF03948">
    <property type="entry name" value="Ribosomal_L9_C"/>
    <property type="match status" value="1"/>
</dbReference>
<evidence type="ECO:0000259" key="10">
    <source>
        <dbReference type="Pfam" id="PF03948"/>
    </source>
</evidence>
<evidence type="ECO:0000256" key="7">
    <source>
        <dbReference type="HAMAP-Rule" id="MF_00503"/>
    </source>
</evidence>
<feature type="coiled-coil region" evidence="8">
    <location>
        <begin position="44"/>
        <end position="78"/>
    </location>
</feature>
<feature type="domain" description="Large ribosomal subunit protein bL9 C-terminal" evidence="10">
    <location>
        <begin position="64"/>
        <end position="153"/>
    </location>
</feature>
<dbReference type="SUPFAM" id="SSF55653">
    <property type="entry name" value="Ribosomal protein L9 C-domain"/>
    <property type="match status" value="1"/>
</dbReference>
<keyword evidence="3 7" id="KW-0694">RNA-binding</keyword>
<dbReference type="InterPro" id="IPR020070">
    <property type="entry name" value="Ribosomal_bL9_N"/>
</dbReference>
<dbReference type="GO" id="GO:0019843">
    <property type="term" value="F:rRNA binding"/>
    <property type="evidence" value="ECO:0007669"/>
    <property type="project" value="UniProtKB-UniRule"/>
</dbReference>
<dbReference type="GO" id="GO:0005840">
    <property type="term" value="C:ribosome"/>
    <property type="evidence" value="ECO:0007669"/>
    <property type="project" value="UniProtKB-KW"/>
</dbReference>
<feature type="domain" description="Ribosomal protein L9" evidence="9">
    <location>
        <begin position="1"/>
        <end position="47"/>
    </location>
</feature>
<evidence type="ECO:0000313" key="11">
    <source>
        <dbReference type="EMBL" id="PIU98599.1"/>
    </source>
</evidence>
<evidence type="ECO:0000256" key="8">
    <source>
        <dbReference type="SAM" id="Coils"/>
    </source>
</evidence>
<evidence type="ECO:0000256" key="4">
    <source>
        <dbReference type="ARBA" id="ARBA00022980"/>
    </source>
</evidence>
<organism evidence="11 12">
    <name type="scientific">Candidatus Wolfebacteria bacterium CG03_land_8_20_14_0_80_40_12</name>
    <dbReference type="NCBI Taxonomy" id="1975069"/>
    <lineage>
        <taxon>Bacteria</taxon>
        <taxon>Candidatus Wolfeibacteriota</taxon>
    </lineage>
</organism>
<sequence>MKIILLQDVKNLGKKYDIKEVSDGYARNFLLPKKLAEIATACVIKELNLRGETLKNKKSELDKALEKTAEELKNKEFNFYVEAEGEKTFGSVQKDNIKNEVEKFLHFLPEDLKRQIIGKIKIKLEKPLKTLGAHSVSVKLPNNIEFKIAVTVNRIAL</sequence>
<dbReference type="Gene3D" id="3.10.430.100">
    <property type="entry name" value="Ribosomal protein L9, C-terminal domain"/>
    <property type="match status" value="1"/>
</dbReference>
<keyword evidence="2 7" id="KW-0699">rRNA-binding</keyword>
<dbReference type="Proteomes" id="UP000228949">
    <property type="component" value="Unassembled WGS sequence"/>
</dbReference>
<dbReference type="InterPro" id="IPR036791">
    <property type="entry name" value="Ribosomal_bL9_C_sf"/>
</dbReference>
<name>A0A2M7B6C5_9BACT</name>